<dbReference type="GO" id="GO:0003677">
    <property type="term" value="F:DNA binding"/>
    <property type="evidence" value="ECO:0007669"/>
    <property type="project" value="InterPro"/>
</dbReference>
<dbReference type="InterPro" id="IPR011335">
    <property type="entry name" value="Restrct_endonuc-II-like"/>
</dbReference>
<dbReference type="PANTHER" id="PTHR30015">
    <property type="entry name" value="MRR RESTRICTION SYSTEM PROTEIN"/>
    <property type="match status" value="1"/>
</dbReference>
<dbReference type="KEGG" id="maqe:RJ40_08325"/>
<evidence type="ECO:0000259" key="2">
    <source>
        <dbReference type="Pfam" id="PF14338"/>
    </source>
</evidence>
<dbReference type="Proteomes" id="UP001042704">
    <property type="component" value="Chromosome"/>
</dbReference>
<proteinExistence type="predicted"/>
<name>A0A8A3S6L9_9EURY</name>
<evidence type="ECO:0000313" key="3">
    <source>
        <dbReference type="EMBL" id="QSZ67509.1"/>
    </source>
</evidence>
<keyword evidence="3" id="KW-0378">Hydrolase</keyword>
<gene>
    <name evidence="3" type="ORF">RJ40_08325</name>
</gene>
<dbReference type="Pfam" id="PF04471">
    <property type="entry name" value="Mrr_cat"/>
    <property type="match status" value="1"/>
</dbReference>
<keyword evidence="3" id="KW-0540">Nuclease</keyword>
<dbReference type="GO" id="GO:0015666">
    <property type="term" value="F:restriction endodeoxyribonuclease activity"/>
    <property type="evidence" value="ECO:0007669"/>
    <property type="project" value="TreeGrafter"/>
</dbReference>
<keyword evidence="3" id="KW-0255">Endonuclease</keyword>
<accession>A0A8A3S6L9</accession>
<dbReference type="Gene3D" id="3.40.1350.10">
    <property type="match status" value="1"/>
</dbReference>
<dbReference type="GO" id="GO:0009307">
    <property type="term" value="P:DNA restriction-modification system"/>
    <property type="evidence" value="ECO:0007669"/>
    <property type="project" value="InterPro"/>
</dbReference>
<protein>
    <submittedName>
        <fullName evidence="3">Restriction endonuclease</fullName>
    </submittedName>
</protein>
<evidence type="ECO:0000259" key="1">
    <source>
        <dbReference type="Pfam" id="PF04471"/>
    </source>
</evidence>
<organism evidence="3 4">
    <name type="scientific">Methanofollis aquaemaris</name>
    <dbReference type="NCBI Taxonomy" id="126734"/>
    <lineage>
        <taxon>Archaea</taxon>
        <taxon>Methanobacteriati</taxon>
        <taxon>Methanobacteriota</taxon>
        <taxon>Stenosarchaea group</taxon>
        <taxon>Methanomicrobia</taxon>
        <taxon>Methanomicrobiales</taxon>
        <taxon>Methanomicrobiaceae</taxon>
        <taxon>Methanofollis</taxon>
    </lineage>
</organism>
<dbReference type="InterPro" id="IPR052906">
    <property type="entry name" value="Type_IV_Methyl-Rstrct_Enzyme"/>
</dbReference>
<dbReference type="EMBL" id="CP036172">
    <property type="protein sequence ID" value="QSZ67509.1"/>
    <property type="molecule type" value="Genomic_DNA"/>
</dbReference>
<dbReference type="InterPro" id="IPR025745">
    <property type="entry name" value="Mrr-like_N_dom"/>
</dbReference>
<dbReference type="AlphaFoldDB" id="A0A8A3S6L9"/>
<reference evidence="3" key="1">
    <citation type="journal article" date="2001" name="Int. J. Syst. Evol. Microbiol.">
        <title>Methanofollis aquaemaris sp. nov., a methanogen isolated from an aquaculture fish pond.</title>
        <authorList>
            <person name="Lai M.C."/>
            <person name="Chen S.C."/>
        </authorList>
    </citation>
    <scope>NUCLEOTIDE SEQUENCE</scope>
    <source>
        <strain evidence="3">N2F9704</strain>
    </source>
</reference>
<dbReference type="InterPro" id="IPR007560">
    <property type="entry name" value="Restrct_endonuc_IV_Mrr"/>
</dbReference>
<feature type="domain" description="Restriction endonuclease type IV Mrr" evidence="1">
    <location>
        <begin position="154"/>
        <end position="275"/>
    </location>
</feature>
<dbReference type="Pfam" id="PF14338">
    <property type="entry name" value="Mrr_N"/>
    <property type="match status" value="1"/>
</dbReference>
<dbReference type="PANTHER" id="PTHR30015:SF7">
    <property type="entry name" value="TYPE IV METHYL-DIRECTED RESTRICTION ENZYME ECOKMRR"/>
    <property type="match status" value="1"/>
</dbReference>
<dbReference type="SUPFAM" id="SSF52980">
    <property type="entry name" value="Restriction endonuclease-like"/>
    <property type="match status" value="1"/>
</dbReference>
<sequence length="301" mass="33850">MPVPSYEEFMLPMLHVLEDGEIRQIKEVRTELADILHLTDDDKIELLPSGKMTVFRSRVGWAKTYLKKAGLVDNSKRGMVKITERGVQVLQGTPEKMDSEFLLQFDEFQTFVNGTKTETPENVDPKLISPEEMLEQSYQEIKNSLASDLLDQILSMSPDFFEKLVVDLLVAMGYGGSRSDAGKVVGQSGDGGIDGIIKMDKLGIDEIYIQAKRWDRAHSVDSREIRNFIGSLTVKGARKGVFITTSKFTDTAKSVAQKPNFKVALIDGAKLVDLMIEYDLGVSTYEKYTIKKIDHDYFSED</sequence>
<reference evidence="3" key="2">
    <citation type="submission" date="2019-02" db="EMBL/GenBank/DDBJ databases">
        <authorList>
            <person name="Chen S.-C."/>
            <person name="Chien H.-H."/>
            <person name="Lai M.-C."/>
        </authorList>
    </citation>
    <scope>NUCLEOTIDE SEQUENCE</scope>
    <source>
        <strain evidence="3">N2F9704</strain>
    </source>
</reference>
<evidence type="ECO:0000313" key="4">
    <source>
        <dbReference type="Proteomes" id="UP001042704"/>
    </source>
</evidence>
<dbReference type="InterPro" id="IPR011856">
    <property type="entry name" value="tRNA_endonuc-like_dom_sf"/>
</dbReference>
<feature type="domain" description="Restriction system protein Mrr-like N-terminal" evidence="2">
    <location>
        <begin position="6"/>
        <end position="91"/>
    </location>
</feature>
<keyword evidence="4" id="KW-1185">Reference proteome</keyword>